<dbReference type="InterPro" id="IPR002347">
    <property type="entry name" value="SDR_fam"/>
</dbReference>
<keyword evidence="2" id="KW-0560">Oxidoreductase</keyword>
<name>A0A4V5LXG6_9SPHI</name>
<dbReference type="GO" id="GO:0016491">
    <property type="term" value="F:oxidoreductase activity"/>
    <property type="evidence" value="ECO:0007669"/>
    <property type="project" value="UniProtKB-KW"/>
</dbReference>
<reference evidence="4 5" key="1">
    <citation type="submission" date="2019-04" db="EMBL/GenBank/DDBJ databases">
        <title>Sphingobacterium olei sp. nov., isolated from oil-contaminated soil.</title>
        <authorList>
            <person name="Liu B."/>
        </authorList>
    </citation>
    <scope>NUCLEOTIDE SEQUENCE [LARGE SCALE GENOMIC DNA]</scope>
    <source>
        <strain evidence="4 5">Y3L14</strain>
    </source>
</reference>
<dbReference type="PANTHER" id="PTHR44196:SF1">
    <property type="entry name" value="DEHYDROGENASE_REDUCTASE SDR FAMILY MEMBER 7B"/>
    <property type="match status" value="1"/>
</dbReference>
<comment type="similarity">
    <text evidence="1 3">Belongs to the short-chain dehydrogenases/reductases (SDR) family.</text>
</comment>
<dbReference type="InterPro" id="IPR020904">
    <property type="entry name" value="Sc_DH/Rdtase_CS"/>
</dbReference>
<gene>
    <name evidence="4" type="ORF">FAZ19_20885</name>
</gene>
<sequence length="256" mass="28203">MDLKNKTILITGGGSGIGLEATRQFLQKGAKVIITGRDKSKLEDAKKLYPALIAIQSDASKEEDANDLYKEVEALGGIDILYHNAGVGVPPLNLGVPNNNHLKGAIYEMEVNYFGVIRLNNLFMDMLKDRKEAAIIHTTSILSIVPSAIEATYSSSKTALAFYVQSLRKHLQIINSKLKIFELLPPLVDTDMVANRDDKKISPSQLISGLINGLENNKYTVRIGDSKVIYLLNRLLPKVAFGLINSKKNNKKLLVN</sequence>
<dbReference type="PRINTS" id="PR00080">
    <property type="entry name" value="SDRFAMILY"/>
</dbReference>
<dbReference type="OrthoDB" id="9810734at2"/>
<proteinExistence type="inferred from homology"/>
<dbReference type="PROSITE" id="PS00061">
    <property type="entry name" value="ADH_SHORT"/>
    <property type="match status" value="1"/>
</dbReference>
<dbReference type="EMBL" id="SUKA01000008">
    <property type="protein sequence ID" value="TJY62509.1"/>
    <property type="molecule type" value="Genomic_DNA"/>
</dbReference>
<evidence type="ECO:0000256" key="2">
    <source>
        <dbReference type="ARBA" id="ARBA00023002"/>
    </source>
</evidence>
<protein>
    <submittedName>
        <fullName evidence="4">SDR family NAD(P)-dependent oxidoreductase</fullName>
    </submittedName>
</protein>
<dbReference type="PANTHER" id="PTHR44196">
    <property type="entry name" value="DEHYDROGENASE/REDUCTASE SDR FAMILY MEMBER 7B"/>
    <property type="match status" value="1"/>
</dbReference>
<dbReference type="Gene3D" id="3.40.50.720">
    <property type="entry name" value="NAD(P)-binding Rossmann-like Domain"/>
    <property type="match status" value="1"/>
</dbReference>
<dbReference type="Proteomes" id="UP000309872">
    <property type="component" value="Unassembled WGS sequence"/>
</dbReference>
<comment type="caution">
    <text evidence="4">The sequence shown here is derived from an EMBL/GenBank/DDBJ whole genome shotgun (WGS) entry which is preliminary data.</text>
</comment>
<evidence type="ECO:0000313" key="4">
    <source>
        <dbReference type="EMBL" id="TJY62509.1"/>
    </source>
</evidence>
<dbReference type="Pfam" id="PF00106">
    <property type="entry name" value="adh_short"/>
    <property type="match status" value="1"/>
</dbReference>
<dbReference type="GO" id="GO:0016020">
    <property type="term" value="C:membrane"/>
    <property type="evidence" value="ECO:0007669"/>
    <property type="project" value="TreeGrafter"/>
</dbReference>
<evidence type="ECO:0000256" key="1">
    <source>
        <dbReference type="ARBA" id="ARBA00006484"/>
    </source>
</evidence>
<organism evidence="4 5">
    <name type="scientific">Sphingobacterium alkalisoli</name>
    <dbReference type="NCBI Taxonomy" id="1874115"/>
    <lineage>
        <taxon>Bacteria</taxon>
        <taxon>Pseudomonadati</taxon>
        <taxon>Bacteroidota</taxon>
        <taxon>Sphingobacteriia</taxon>
        <taxon>Sphingobacteriales</taxon>
        <taxon>Sphingobacteriaceae</taxon>
        <taxon>Sphingobacterium</taxon>
    </lineage>
</organism>
<keyword evidence="5" id="KW-1185">Reference proteome</keyword>
<evidence type="ECO:0000313" key="5">
    <source>
        <dbReference type="Proteomes" id="UP000309872"/>
    </source>
</evidence>
<dbReference type="AlphaFoldDB" id="A0A4V5LXG6"/>
<dbReference type="PRINTS" id="PR00081">
    <property type="entry name" value="GDHRDH"/>
</dbReference>
<dbReference type="SUPFAM" id="SSF51735">
    <property type="entry name" value="NAD(P)-binding Rossmann-fold domains"/>
    <property type="match status" value="1"/>
</dbReference>
<accession>A0A4V5LXG6</accession>
<evidence type="ECO:0000256" key="3">
    <source>
        <dbReference type="RuleBase" id="RU000363"/>
    </source>
</evidence>
<dbReference type="RefSeq" id="WP_136822706.1">
    <property type="nucleotide sequence ID" value="NZ_BMJX01000008.1"/>
</dbReference>
<dbReference type="InterPro" id="IPR036291">
    <property type="entry name" value="NAD(P)-bd_dom_sf"/>
</dbReference>